<dbReference type="Proteomes" id="UP001163203">
    <property type="component" value="Chromosome"/>
</dbReference>
<dbReference type="RefSeq" id="WP_268755495.1">
    <property type="nucleotide sequence ID" value="NZ_CP113836.1"/>
</dbReference>
<keyword evidence="1" id="KW-0732">Signal</keyword>
<dbReference type="EMBL" id="CP113836">
    <property type="protein sequence ID" value="WAL65333.1"/>
    <property type="molecule type" value="Genomic_DNA"/>
</dbReference>
<protein>
    <recommendedName>
        <fullName evidence="4">DNRLRE domain-containing protein</fullName>
    </recommendedName>
</protein>
<evidence type="ECO:0008006" key="4">
    <source>
        <dbReference type="Google" id="ProtNLM"/>
    </source>
</evidence>
<keyword evidence="3" id="KW-1185">Reference proteome</keyword>
<organism evidence="2 3">
    <name type="scientific">Amycolatopsis cynarae</name>
    <dbReference type="NCBI Taxonomy" id="2995223"/>
    <lineage>
        <taxon>Bacteria</taxon>
        <taxon>Bacillati</taxon>
        <taxon>Actinomycetota</taxon>
        <taxon>Actinomycetes</taxon>
        <taxon>Pseudonocardiales</taxon>
        <taxon>Pseudonocardiaceae</taxon>
        <taxon>Amycolatopsis</taxon>
    </lineage>
</organism>
<evidence type="ECO:0000313" key="3">
    <source>
        <dbReference type="Proteomes" id="UP001163203"/>
    </source>
</evidence>
<feature type="chain" id="PRO_5046722574" description="DNRLRE domain-containing protein" evidence="1">
    <location>
        <begin position="27"/>
        <end position="603"/>
    </location>
</feature>
<evidence type="ECO:0000313" key="2">
    <source>
        <dbReference type="EMBL" id="WAL65333.1"/>
    </source>
</evidence>
<sequence length="603" mass="63337">MRLPLVIRRIAGVVLAAGLFTSALVAGGPPASAGTSPLEILPSSWAYTDSGAVHTSTADGTGDAPVGAWRDDSGKLHLSKSYFTLDLSALVGARIFDATASVAEHRVNNCDQPRATQLWLTDTTEKPTWDDQPEERAMLPALTATPGCPSPYVTWDAAGTVRQALAAGRTKITLALLIPEDQQGDLSYGRAYANDLRIALRYNNPPNTPTQLAVGFQACSQPPVFARDTWPELRAQLSDPNPTDQLRAHFAVWPDGQPDQRTTLDSGSVTNGTVAVASLPDALAVENQVYDFAVQADDGDDVSAWSAPCRYTVDRHGPAVEPTVSSSDYPDDGAFHFGVGAPGSFTFGANGASDAVGFYYGTTETPTTYVAADQPGGSATVSYTPLSILNRLYVQSADAAGNRSPVRQYSFYTQDTQPRVIVPNETGLGSPVTVSFSPTVTGVVTYTYQFDAGPQITVPAAADGTASVSVTPAKYGSHSVSVWSTSPALAKSGVATQSFFANDAPLVSGDVYPDHGSGGGPGVPGTFTLTPRMPNVTGYVYYVNWPFSSDPPISVPANPDGTATFVFTPPTADSYDLTVFAQTADGTLSQGSRDYTFTVNPAP</sequence>
<name>A0ABY7B3F3_9PSEU</name>
<gene>
    <name evidence="2" type="ORF">ORV05_31265</name>
</gene>
<evidence type="ECO:0000256" key="1">
    <source>
        <dbReference type="SAM" id="SignalP"/>
    </source>
</evidence>
<reference evidence="2" key="1">
    <citation type="submission" date="2022-11" db="EMBL/GenBank/DDBJ databases">
        <authorList>
            <person name="Mo P."/>
        </authorList>
    </citation>
    <scope>NUCLEOTIDE SEQUENCE</scope>
    <source>
        <strain evidence="2">HUAS 11-8</strain>
    </source>
</reference>
<proteinExistence type="predicted"/>
<feature type="signal peptide" evidence="1">
    <location>
        <begin position="1"/>
        <end position="26"/>
    </location>
</feature>
<accession>A0ABY7B3F3</accession>